<name>A0A2S7U612_9BACT</name>
<sequence>MASLYKRGNVWWVKWVDHEAGGKVVRESTGLRCDRVQKDLRARRVVDKFNKQESVAKVRIEKFGRASVGVEFEFRQN</sequence>
<accession>A0A2S7U612</accession>
<proteinExistence type="predicted"/>
<organism evidence="1 2">
    <name type="scientific">Rubritalea profundi</name>
    <dbReference type="NCBI Taxonomy" id="1658618"/>
    <lineage>
        <taxon>Bacteria</taxon>
        <taxon>Pseudomonadati</taxon>
        <taxon>Verrucomicrobiota</taxon>
        <taxon>Verrucomicrobiia</taxon>
        <taxon>Verrucomicrobiales</taxon>
        <taxon>Rubritaleaceae</taxon>
        <taxon>Rubritalea</taxon>
    </lineage>
</organism>
<keyword evidence="2" id="KW-1185">Reference proteome</keyword>
<dbReference type="Proteomes" id="UP000239907">
    <property type="component" value="Unassembled WGS sequence"/>
</dbReference>
<protein>
    <submittedName>
        <fullName evidence="1">Uncharacterized protein</fullName>
    </submittedName>
</protein>
<evidence type="ECO:0000313" key="2">
    <source>
        <dbReference type="Proteomes" id="UP000239907"/>
    </source>
</evidence>
<evidence type="ECO:0000313" key="1">
    <source>
        <dbReference type="EMBL" id="PQJ29834.1"/>
    </source>
</evidence>
<dbReference type="AlphaFoldDB" id="A0A2S7U612"/>
<comment type="caution">
    <text evidence="1">The sequence shown here is derived from an EMBL/GenBank/DDBJ whole genome shotgun (WGS) entry which is preliminary data.</text>
</comment>
<dbReference type="EMBL" id="MQWA01000001">
    <property type="protein sequence ID" value="PQJ29834.1"/>
    <property type="molecule type" value="Genomic_DNA"/>
</dbReference>
<reference evidence="1 2" key="1">
    <citation type="submission" date="2016-12" db="EMBL/GenBank/DDBJ databases">
        <title>Study of bacterial adaptation to deep sea.</title>
        <authorList>
            <person name="Song J."/>
            <person name="Yoshizawa S."/>
            <person name="Kogure K."/>
        </authorList>
    </citation>
    <scope>NUCLEOTIDE SEQUENCE [LARGE SCALE GENOMIC DNA]</scope>
    <source>
        <strain evidence="1 2">SAORIC-165</strain>
    </source>
</reference>
<gene>
    <name evidence="1" type="ORF">BSZ32_16000</name>
</gene>